<feature type="region of interest" description="Disordered" evidence="1">
    <location>
        <begin position="127"/>
        <end position="147"/>
    </location>
</feature>
<dbReference type="Proteomes" id="UP000274199">
    <property type="component" value="Segment"/>
</dbReference>
<evidence type="ECO:0000256" key="1">
    <source>
        <dbReference type="SAM" id="MobiDB-lite"/>
    </source>
</evidence>
<keyword evidence="2" id="KW-0436">Ligase</keyword>
<gene>
    <name evidence="2" type="ORF">vBBcoS136_00191</name>
</gene>
<dbReference type="EMBL" id="MH884508">
    <property type="protein sequence ID" value="AYP68305.1"/>
    <property type="molecule type" value="Genomic_DNA"/>
</dbReference>
<reference evidence="2 3" key="1">
    <citation type="submission" date="2018-09" db="EMBL/GenBank/DDBJ databases">
        <title>Comparative Genomic Analysis of Eight Novel Haloalkaliphilic Bacteriophages from Lake Elmenteita, Kenya.</title>
        <authorList>
            <person name="Akhwale J.K."/>
        </authorList>
    </citation>
    <scope>NUCLEOTIDE SEQUENCE [LARGE SCALE GENOMIC DNA]</scope>
</reference>
<protein>
    <submittedName>
        <fullName evidence="2">RNA ligase</fullName>
    </submittedName>
</protein>
<name>A0A3G3BVL5_9CAUD</name>
<evidence type="ECO:0000313" key="3">
    <source>
        <dbReference type="Proteomes" id="UP000274199"/>
    </source>
</evidence>
<evidence type="ECO:0000313" key="2">
    <source>
        <dbReference type="EMBL" id="AYP68305.1"/>
    </source>
</evidence>
<proteinExistence type="predicted"/>
<accession>A0A3G3BVL5</accession>
<dbReference type="Pfam" id="PF21189">
    <property type="entry name" value="PHA02142"/>
    <property type="match status" value="1"/>
</dbReference>
<dbReference type="GO" id="GO:0016874">
    <property type="term" value="F:ligase activity"/>
    <property type="evidence" value="ECO:0007669"/>
    <property type="project" value="UniProtKB-KW"/>
</dbReference>
<organism evidence="2 3">
    <name type="scientific">Bacillus phage vB_BcoS-136</name>
    <dbReference type="NCBI Taxonomy" id="2419619"/>
    <lineage>
        <taxon>Viruses</taxon>
        <taxon>Duplodnaviria</taxon>
        <taxon>Heunggongvirae</taxon>
        <taxon>Uroviricota</taxon>
        <taxon>Caudoviricetes</taxon>
        <taxon>Heleneionescovirinae</taxon>
        <taxon>Kenyattavirus</taxon>
        <taxon>Kenyattavirus kv136</taxon>
    </lineage>
</organism>
<keyword evidence="3" id="KW-1185">Reference proteome</keyword>
<sequence>MSYQAYITRIKELKKHSNADRLQVATLFGNDVIVGLDVEIGDLGIYFPTDGKLSEEYAKENKLTRGMGGYLDDEKRHVTSIRLRGEKSDGLFMPIKSLEKFIDISTLKEGDNVTTLGGKLICEKYIPKGKRNSNPTPKQKGQKKENKDSFPFFEQHIDTAQLAYNTRSFKEGDLVYITLKLHGTSQRTAHTVKKTKSNFIQKLLGFKEKKAWDYVSGTRRVTLDSFDGGFYGSNEFRKQHHDFFVGKLHKGEEVFYEVVGYAKDEQLIMPECDNKKTKDKEFIKQFGEKTRFTYGCGTGQSDIYVYRMTMTNEDGHTVEYPWELVKLRCEEMGVKHCPELEKFIFTTTDDLLERVSKHENGADPIGQTHIREGVIVRIENKKKFTALKQKNFEFKVLEGIIKSEDVLDMEEENATEQE</sequence>
<dbReference type="SUPFAM" id="SSF56091">
    <property type="entry name" value="DNA ligase/mRNA capping enzyme, catalytic domain"/>
    <property type="match status" value="1"/>
</dbReference>